<dbReference type="EnsemblMetazoa" id="GAUT005683-RA">
    <property type="protein sequence ID" value="GAUT005683-PA"/>
    <property type="gene ID" value="GAUT005683"/>
</dbReference>
<name>A0A1A9UI77_GLOAU</name>
<evidence type="ECO:0000313" key="4">
    <source>
        <dbReference type="Proteomes" id="UP000078200"/>
    </source>
</evidence>
<dbReference type="VEuPathDB" id="VectorBase:GAUT005683"/>
<feature type="region of interest" description="Disordered" evidence="1">
    <location>
        <begin position="55"/>
        <end position="85"/>
    </location>
</feature>
<feature type="chain" id="PRO_5008398531" evidence="2">
    <location>
        <begin position="20"/>
        <end position="132"/>
    </location>
</feature>
<sequence length="132" mass="14726">MKFWITLVLVAISAGAAIANMDLWEESINLHHDLEGGGRVSVQSHVKVPIRCPDTGCPSRSPSPYPQSHTLIPHPPRHVPAPNNPPYIRKAILKEMSVEDNAVKNNERLVEHKAVDFYNNRNDIKEQGLPVP</sequence>
<keyword evidence="2" id="KW-0732">Signal</keyword>
<dbReference type="AlphaFoldDB" id="A0A1A9UI77"/>
<proteinExistence type="predicted"/>
<evidence type="ECO:0000256" key="1">
    <source>
        <dbReference type="SAM" id="MobiDB-lite"/>
    </source>
</evidence>
<reference evidence="3" key="1">
    <citation type="submission" date="2020-05" db="UniProtKB">
        <authorList>
            <consortium name="EnsemblMetazoa"/>
        </authorList>
    </citation>
    <scope>IDENTIFICATION</scope>
    <source>
        <strain evidence="3">TTRI</strain>
    </source>
</reference>
<organism evidence="3 4">
    <name type="scientific">Glossina austeni</name>
    <name type="common">Savannah tsetse fly</name>
    <dbReference type="NCBI Taxonomy" id="7395"/>
    <lineage>
        <taxon>Eukaryota</taxon>
        <taxon>Metazoa</taxon>
        <taxon>Ecdysozoa</taxon>
        <taxon>Arthropoda</taxon>
        <taxon>Hexapoda</taxon>
        <taxon>Insecta</taxon>
        <taxon>Pterygota</taxon>
        <taxon>Neoptera</taxon>
        <taxon>Endopterygota</taxon>
        <taxon>Diptera</taxon>
        <taxon>Brachycera</taxon>
        <taxon>Muscomorpha</taxon>
        <taxon>Hippoboscoidea</taxon>
        <taxon>Glossinidae</taxon>
        <taxon>Glossina</taxon>
    </lineage>
</organism>
<accession>A0A1A9UI77</accession>
<protein>
    <submittedName>
        <fullName evidence="3">Uncharacterized protein</fullName>
    </submittedName>
</protein>
<evidence type="ECO:0000256" key="2">
    <source>
        <dbReference type="SAM" id="SignalP"/>
    </source>
</evidence>
<feature type="compositionally biased region" description="Polar residues" evidence="1">
    <location>
        <begin position="58"/>
        <end position="70"/>
    </location>
</feature>
<keyword evidence="4" id="KW-1185">Reference proteome</keyword>
<evidence type="ECO:0000313" key="3">
    <source>
        <dbReference type="EnsemblMetazoa" id="GAUT005683-PA"/>
    </source>
</evidence>
<dbReference type="Proteomes" id="UP000078200">
    <property type="component" value="Unassembled WGS sequence"/>
</dbReference>
<feature type="signal peptide" evidence="2">
    <location>
        <begin position="1"/>
        <end position="19"/>
    </location>
</feature>